<feature type="region of interest" description="Disordered" evidence="12">
    <location>
        <begin position="550"/>
        <end position="580"/>
    </location>
</feature>
<reference evidence="14" key="2">
    <citation type="submission" date="2019-07" db="EMBL/GenBank/DDBJ databases">
        <authorList>
            <person name="Yang Y."/>
            <person name="Bocs S."/>
            <person name="Baudouin L."/>
        </authorList>
    </citation>
    <scope>NUCLEOTIDE SEQUENCE</scope>
    <source>
        <tissue evidence="14">Spear leaf of Hainan Tall coconut</tissue>
    </source>
</reference>
<protein>
    <recommendedName>
        <fullName evidence="8">DNA (cytosine-5)-methyltransferase</fullName>
        <ecNumber evidence="8">2.1.1.37</ecNumber>
    </recommendedName>
</protein>
<evidence type="ECO:0000256" key="6">
    <source>
        <dbReference type="ARBA" id="ARBA00023125"/>
    </source>
</evidence>
<dbReference type="Pfam" id="PF01426">
    <property type="entry name" value="BAH"/>
    <property type="match status" value="2"/>
</dbReference>
<dbReference type="FunFam" id="3.40.50.150:FF:000108">
    <property type="entry name" value="DNA (cytosine-5)-methyltransferase"/>
    <property type="match status" value="1"/>
</dbReference>
<keyword evidence="6 8" id="KW-0238">DNA-binding</keyword>
<keyword evidence="2 8" id="KW-0489">Methyltransferase</keyword>
<keyword evidence="3 8" id="KW-0808">Transferase</keyword>
<comment type="caution">
    <text evidence="14">The sequence shown here is derived from an EMBL/GenBank/DDBJ whole genome shotgun (WGS) entry which is preliminary data.</text>
</comment>
<feature type="compositionally biased region" description="Basic and acidic residues" evidence="12">
    <location>
        <begin position="1"/>
        <end position="28"/>
    </location>
</feature>
<comment type="similarity">
    <text evidence="8 10 11">Belongs to the class I-like SAM-binding methyltransferase superfamily. C5-methyltransferase family.</text>
</comment>
<dbReference type="Gene3D" id="3.40.50.150">
    <property type="entry name" value="Vaccinia Virus protein VP39"/>
    <property type="match status" value="1"/>
</dbReference>
<dbReference type="InterPro" id="IPR029063">
    <property type="entry name" value="SAM-dependent_MTases_sf"/>
</dbReference>
<evidence type="ECO:0000259" key="13">
    <source>
        <dbReference type="PROSITE" id="PS51038"/>
    </source>
</evidence>
<gene>
    <name evidence="14" type="ORF">COCNU_01G021350</name>
</gene>
<evidence type="ECO:0000256" key="8">
    <source>
        <dbReference type="PIRNR" id="PIRNR037404"/>
    </source>
</evidence>
<comment type="subcellular location">
    <subcellularLocation>
        <location evidence="1 8">Nucleus</location>
    </subcellularLocation>
</comment>
<dbReference type="PRINTS" id="PR00105">
    <property type="entry name" value="C5METTRFRASE"/>
</dbReference>
<dbReference type="Gene3D" id="3.90.120.10">
    <property type="entry name" value="DNA Methylase, subunit A, domain 2"/>
    <property type="match status" value="1"/>
</dbReference>
<dbReference type="PROSITE" id="PS51038">
    <property type="entry name" value="BAH"/>
    <property type="match status" value="2"/>
</dbReference>
<evidence type="ECO:0000256" key="7">
    <source>
        <dbReference type="ARBA" id="ARBA00023242"/>
    </source>
</evidence>
<dbReference type="GO" id="GO:0003886">
    <property type="term" value="F:DNA (cytosine-5-)-methyltransferase activity"/>
    <property type="evidence" value="ECO:0007669"/>
    <property type="project" value="UniProtKB-UniRule"/>
</dbReference>
<evidence type="ECO:0000256" key="5">
    <source>
        <dbReference type="ARBA" id="ARBA00022737"/>
    </source>
</evidence>
<proteinExistence type="inferred from homology"/>
<dbReference type="PROSITE" id="PS51679">
    <property type="entry name" value="SAM_MT_C5"/>
    <property type="match status" value="1"/>
</dbReference>
<keyword evidence="5" id="KW-0677">Repeat</keyword>
<dbReference type="GO" id="GO:0032259">
    <property type="term" value="P:methylation"/>
    <property type="evidence" value="ECO:0007669"/>
    <property type="project" value="UniProtKB-KW"/>
</dbReference>
<evidence type="ECO:0000256" key="9">
    <source>
        <dbReference type="PIRSR" id="PIRSR037404-1"/>
    </source>
</evidence>
<dbReference type="Gene3D" id="2.30.30.490">
    <property type="match status" value="2"/>
</dbReference>
<feature type="domain" description="BAH" evidence="13">
    <location>
        <begin position="850"/>
        <end position="968"/>
    </location>
</feature>
<comment type="catalytic activity">
    <reaction evidence="8">
        <text>a 2'-deoxycytidine in DNA + S-adenosyl-L-methionine = a 5-methyl-2'-deoxycytidine in DNA + S-adenosyl-L-homocysteine + H(+)</text>
        <dbReference type="Rhea" id="RHEA:13681"/>
        <dbReference type="Rhea" id="RHEA-COMP:11369"/>
        <dbReference type="Rhea" id="RHEA-COMP:11370"/>
        <dbReference type="ChEBI" id="CHEBI:15378"/>
        <dbReference type="ChEBI" id="CHEBI:57856"/>
        <dbReference type="ChEBI" id="CHEBI:59789"/>
        <dbReference type="ChEBI" id="CHEBI:85452"/>
        <dbReference type="ChEBI" id="CHEBI:85454"/>
        <dbReference type="EC" id="2.1.1.37"/>
    </reaction>
</comment>
<keyword evidence="7 8" id="KW-0539">Nucleus</keyword>
<dbReference type="OrthoDB" id="5376140at2759"/>
<feature type="active site" evidence="9 10">
    <location>
        <position position="1119"/>
    </location>
</feature>
<dbReference type="SMART" id="SM00439">
    <property type="entry name" value="BAH"/>
    <property type="match status" value="2"/>
</dbReference>
<dbReference type="EMBL" id="CM017872">
    <property type="protein sequence ID" value="KAG1328201.1"/>
    <property type="molecule type" value="Genomic_DNA"/>
</dbReference>
<dbReference type="InterPro" id="IPR001525">
    <property type="entry name" value="C5_MeTfrase"/>
</dbReference>
<dbReference type="NCBIfam" id="TIGR00675">
    <property type="entry name" value="dcm"/>
    <property type="match status" value="1"/>
</dbReference>
<dbReference type="GO" id="GO:0005634">
    <property type="term" value="C:nucleus"/>
    <property type="evidence" value="ECO:0007669"/>
    <property type="project" value="UniProtKB-SubCell"/>
</dbReference>
<evidence type="ECO:0000256" key="2">
    <source>
        <dbReference type="ARBA" id="ARBA00022603"/>
    </source>
</evidence>
<evidence type="ECO:0000256" key="1">
    <source>
        <dbReference type="ARBA" id="ARBA00004123"/>
    </source>
</evidence>
<dbReference type="GO" id="GO:0003682">
    <property type="term" value="F:chromatin binding"/>
    <property type="evidence" value="ECO:0007669"/>
    <property type="project" value="UniProtKB-UniRule"/>
</dbReference>
<organism evidence="14 15">
    <name type="scientific">Cocos nucifera</name>
    <name type="common">Coconut palm</name>
    <dbReference type="NCBI Taxonomy" id="13894"/>
    <lineage>
        <taxon>Eukaryota</taxon>
        <taxon>Viridiplantae</taxon>
        <taxon>Streptophyta</taxon>
        <taxon>Embryophyta</taxon>
        <taxon>Tracheophyta</taxon>
        <taxon>Spermatophyta</taxon>
        <taxon>Magnoliopsida</taxon>
        <taxon>Liliopsida</taxon>
        <taxon>Arecaceae</taxon>
        <taxon>Arecoideae</taxon>
        <taxon>Cocoseae</taxon>
        <taxon>Attaleinae</taxon>
        <taxon>Cocos</taxon>
    </lineage>
</organism>
<dbReference type="PIRSF" id="PIRSF037404">
    <property type="entry name" value="DNMT1"/>
    <property type="match status" value="1"/>
</dbReference>
<evidence type="ECO:0000313" key="15">
    <source>
        <dbReference type="Proteomes" id="UP000797356"/>
    </source>
</evidence>
<keyword evidence="15" id="KW-1185">Reference proteome</keyword>
<dbReference type="GO" id="GO:0006346">
    <property type="term" value="P:DNA methylation-dependent constitutive heterochromatin formation"/>
    <property type="evidence" value="ECO:0007669"/>
    <property type="project" value="InterPro"/>
</dbReference>
<dbReference type="SUPFAM" id="SSF53335">
    <property type="entry name" value="S-adenosyl-L-methionine-dependent methyltransferases"/>
    <property type="match status" value="1"/>
</dbReference>
<dbReference type="CDD" id="cd04708">
    <property type="entry name" value="BAH_plantDCM_II"/>
    <property type="match status" value="1"/>
</dbReference>
<feature type="domain" description="BAH" evidence="13">
    <location>
        <begin position="678"/>
        <end position="812"/>
    </location>
</feature>
<accession>A0A8K0HXE8</accession>
<evidence type="ECO:0000256" key="10">
    <source>
        <dbReference type="PROSITE-ProRule" id="PRU01016"/>
    </source>
</evidence>
<dbReference type="EC" id="2.1.1.37" evidence="8"/>
<dbReference type="GO" id="GO:0003677">
    <property type="term" value="F:DNA binding"/>
    <property type="evidence" value="ECO:0007669"/>
    <property type="project" value="UniProtKB-KW"/>
</dbReference>
<dbReference type="InterPro" id="IPR031303">
    <property type="entry name" value="C5_meth_CS"/>
</dbReference>
<evidence type="ECO:0000256" key="4">
    <source>
        <dbReference type="ARBA" id="ARBA00022691"/>
    </source>
</evidence>
<keyword evidence="4 8" id="KW-0949">S-adenosyl-L-methionine</keyword>
<dbReference type="InterPro" id="IPR050390">
    <property type="entry name" value="C5-Methyltransferase"/>
</dbReference>
<dbReference type="GO" id="GO:0044027">
    <property type="term" value="P:negative regulation of gene expression via chromosomal CpG island methylation"/>
    <property type="evidence" value="ECO:0007669"/>
    <property type="project" value="TreeGrafter"/>
</dbReference>
<evidence type="ECO:0000256" key="11">
    <source>
        <dbReference type="RuleBase" id="RU000416"/>
    </source>
</evidence>
<dbReference type="PANTHER" id="PTHR10629:SF52">
    <property type="entry name" value="DNA (CYTOSINE-5)-METHYLTRANSFERASE 1"/>
    <property type="match status" value="1"/>
</dbReference>
<dbReference type="InterPro" id="IPR001025">
    <property type="entry name" value="BAH_dom"/>
</dbReference>
<dbReference type="Pfam" id="PF12047">
    <property type="entry name" value="DNMT1-RFD"/>
    <property type="match status" value="2"/>
</dbReference>
<evidence type="ECO:0000256" key="3">
    <source>
        <dbReference type="ARBA" id="ARBA00022679"/>
    </source>
</evidence>
<dbReference type="Proteomes" id="UP000797356">
    <property type="component" value="Chromosome 1"/>
</dbReference>
<reference evidence="14" key="1">
    <citation type="journal article" date="2017" name="Gigascience">
        <title>The genome draft of coconut (Cocos nucifera).</title>
        <authorList>
            <person name="Xiao Y."/>
            <person name="Xu P."/>
            <person name="Fan H."/>
            <person name="Baudouin L."/>
            <person name="Xia W."/>
            <person name="Bocs S."/>
            <person name="Xu J."/>
            <person name="Li Q."/>
            <person name="Guo A."/>
            <person name="Zhou L."/>
            <person name="Li J."/>
            <person name="Wu Y."/>
            <person name="Ma Z."/>
            <person name="Armero A."/>
            <person name="Issali A.E."/>
            <person name="Liu N."/>
            <person name="Peng M."/>
            <person name="Yang Y."/>
        </authorList>
    </citation>
    <scope>NUCLEOTIDE SEQUENCE</scope>
    <source>
        <tissue evidence="14">Spear leaf of Hainan Tall coconut</tissue>
    </source>
</reference>
<name>A0A8K0HXE8_COCNU</name>
<sequence length="1450" mass="164917">MEENSDTKRKQEGNEEWHEEPRPSEKQPKRAAAWSSIKEASKTSIIAPKKEKPKLRELAALAVTRIGADDVPPSRKLLDFMFHGADGNPLPIEASEVTEVFISSIIMPSDGLVNETDGGFRCDKFAKIQSWAISGYDEDIPVIWISTLGAKYRCLRPHRTYKKFFDHLLEKAWVCLKVQKTLRVSKEGILNISLNELIARVICSLRGNACFAKRPADRDFVISLGEFIYEQLIKLDKESGNERVKLETVPALISLQEECKSQTECIKTDEGKDIKLAEDSNEKLARLMQDEEDRRNMRQQRTRQPAMIRNKFYFETDLPEIAAEYPSPGYYKARDNEMDEEFYNSETDDADELPRRILQSWALYDSYLRFVSIEKLPMKTWMDSDSPIFGSGCMIKDDGSCCCTNIDPGQDNVLPVFLSEVKEWAIEFSSMTILISIRTDAAWYRLGKPAKEYAPWYEPVLRVARLVEHVIRLIKKQRRASRLTFSDATKQVTELEKDNPAYISSSIKSVEQYMVVHGQMILKLFDEYPEKMIGQCPFVSDLRRKMEEKRQAKQTTRSKLKVHKEASMKQNAGMVPPESRREKLMQATTTTRLINRIWKDYHNRYFPEEPNEGDDHGLTEEEIEEKEILAEEDKALRRCSLTTSASNSRCGEIKWEGKPIRRKGSNKALHKRALVHGVLITIGGAVIVSADDSERVPTMVLVEYMFEKQDGLKLVHGRILLEGSQTVLENAANEREVFLTNDCMDFELRDVKESVVVNVRSMPWGSEHRQKQAHAQKIDRAKAEERKKKGLPLEFYCKSLYCPEKGAFVALPVETLGLGVGVCSACKIRETLREHFQISNSKTSFVYRKTRYKVNDFVYVRPQHFSEDKNNHKTCKYGRNVGLKAYVVCQLLGIEVPTKCTKITQESTKLKVYYSEDILSIPAGVMEGKCEVRKKSDLPELEFPVIVDHVFFCQYSYDPVKGTLNQLPAHFKLMSQTRKAADNNKLRNNKRKAGCTGEKESFNGCGGVGQNVRLASLDIFAGCGGLSEGLQQSGVSFTKWAIENDRQAGEAFCSNHPETQMFVDDCNIILSAIMQKCGDVDDCISTSEAKRFAANLDREKLSNLPLPGQVDFIYGGPPCQGFTSMNRYNQSPWSKGQREMLLTFLSFAEYFRPRFFLLENVKNFISFNKGSTFRLTIASLLEMGYQVRFGILEAGACGVSQSRKRAFVWAASPEETLPEWPEPMHVFAGRGLKISLTGDSFYVAAKSTIRGAPLRSLTVKDAIGDLPPVDNGASLLSIDVNFSGFTVYISFEFKTSIKCVSEKRFRLNDMVQYKVYAFFLCVKLSNGRMEDLIPRWMTNTAKRNNQWKGLLGRLDWQGNFPTVITDPQPLGKVGTWFHPEQDRLVTVRECARSQDACSDHRVQGFPDSYKFSGNIQDKHRQIGNAVPPPLAYALGRKLKEAVDKKKHSLI</sequence>
<evidence type="ECO:0000256" key="12">
    <source>
        <dbReference type="SAM" id="MobiDB-lite"/>
    </source>
</evidence>
<dbReference type="PANTHER" id="PTHR10629">
    <property type="entry name" value="CYTOSINE-SPECIFIC METHYLTRANSFERASE"/>
    <property type="match status" value="1"/>
</dbReference>
<dbReference type="InterPro" id="IPR022702">
    <property type="entry name" value="Cytosine_MeTrfase1_RFD"/>
</dbReference>
<dbReference type="FunFam" id="3.40.50.150:FF:000128">
    <property type="entry name" value="DNA (cytosine-5)-methyltransferase"/>
    <property type="match status" value="1"/>
</dbReference>
<feature type="region of interest" description="Disordered" evidence="12">
    <location>
        <begin position="1"/>
        <end position="48"/>
    </location>
</feature>
<dbReference type="Pfam" id="PF00145">
    <property type="entry name" value="DNA_methylase"/>
    <property type="match status" value="1"/>
</dbReference>
<dbReference type="PROSITE" id="PS00095">
    <property type="entry name" value="C5_MTASE_2"/>
    <property type="match status" value="1"/>
</dbReference>
<dbReference type="InterPro" id="IPR043151">
    <property type="entry name" value="BAH_sf"/>
</dbReference>
<evidence type="ECO:0000313" key="14">
    <source>
        <dbReference type="EMBL" id="KAG1328201.1"/>
    </source>
</evidence>